<protein>
    <recommendedName>
        <fullName evidence="2">Aminoglycoside phosphotransferase domain-containing protein</fullName>
    </recommendedName>
</protein>
<dbReference type="InterPro" id="IPR037069">
    <property type="entry name" value="AcylCoA_DH/ox_N_sf"/>
</dbReference>
<evidence type="ECO:0000313" key="4">
    <source>
        <dbReference type="Proteomes" id="UP000604825"/>
    </source>
</evidence>
<evidence type="ECO:0000256" key="1">
    <source>
        <dbReference type="SAM" id="Phobius"/>
    </source>
</evidence>
<dbReference type="CDD" id="cd05154">
    <property type="entry name" value="ACAD10_11_N-like"/>
    <property type="match status" value="1"/>
</dbReference>
<dbReference type="Gene3D" id="3.90.1200.10">
    <property type="match status" value="1"/>
</dbReference>
<dbReference type="InterPro" id="IPR041726">
    <property type="entry name" value="ACAD10_11_N"/>
</dbReference>
<dbReference type="OrthoDB" id="434771at2759"/>
<sequence>MAKLTSELLRPVDPAAAPDEAALLRYLAANAPGFPGPAPALSLTQFGHGQSNPTYCIHASASAPGGGPARRYVLRKKPPGAILQSAHAVEREYQVRSGFISISPAPLFFCGLVSVPIAFLLIKDMSLLSDSFPIGKQVLKALGDHTDVPVPKVYCLCTDASVIGTPFYIMDYLEGIIYPDSALPGVTPSKRRAIYFSTAKTLATIHKVDVDAIGLQKYGRRDNYCKRQVQRWERQYLASTGEGKPARYQRMLDLARWLKEHVPKEDSSAASGTGLVHGDYRPDNLVFHPTEDRVIGVIDWELSTLGNQMCDVAYSCLPYIIDATPTERTFYGGFQHTGIPDGIPQLEEYLSVYCSYSARPWPAANWKFYIAFSLFRGASIYAGVYHRWTMGNASGGERAKFAGRVGNVMVDCAWDFINRVFKSQEHRGKNFREEESLTSEKNQGKFVPSEKVMQLQKKLIKFIEDHIYPMEGEFYKHAQSTSRWTIHPEEENLKALAKEGLWNLFIPMSDGLFLCFPGDCQSYVDSTIGSVFLSLYLPVQSPVGTKIIGASKPSLTPRRCTAPAQQARSTCPEVKLQCTHIRPSTRCWMHSCHYATEWARLPNIQGLQQIKVRALDIIR</sequence>
<gene>
    <name evidence="3" type="ORF">NCGR_LOCUS15168</name>
</gene>
<accession>A0A811NJU6</accession>
<feature type="transmembrane region" description="Helical" evidence="1">
    <location>
        <begin position="99"/>
        <end position="122"/>
    </location>
</feature>
<dbReference type="Proteomes" id="UP000604825">
    <property type="component" value="Unassembled WGS sequence"/>
</dbReference>
<dbReference type="Gene3D" id="1.10.540.10">
    <property type="entry name" value="Acyl-CoA dehydrogenase/oxidase, N-terminal domain"/>
    <property type="match status" value="1"/>
</dbReference>
<reference evidence="3" key="1">
    <citation type="submission" date="2020-10" db="EMBL/GenBank/DDBJ databases">
        <authorList>
            <person name="Han B."/>
            <person name="Lu T."/>
            <person name="Zhao Q."/>
            <person name="Huang X."/>
            <person name="Zhao Y."/>
        </authorList>
    </citation>
    <scope>NUCLEOTIDE SEQUENCE</scope>
</reference>
<dbReference type="Gene3D" id="3.30.200.20">
    <property type="entry name" value="Phosphorylase Kinase, domain 1"/>
    <property type="match status" value="2"/>
</dbReference>
<dbReference type="GO" id="GO:0050660">
    <property type="term" value="F:flavin adenine dinucleotide binding"/>
    <property type="evidence" value="ECO:0007669"/>
    <property type="project" value="InterPro"/>
</dbReference>
<dbReference type="SUPFAM" id="SSF56112">
    <property type="entry name" value="Protein kinase-like (PK-like)"/>
    <property type="match status" value="1"/>
</dbReference>
<dbReference type="AlphaFoldDB" id="A0A811NJU6"/>
<dbReference type="InterPro" id="IPR011009">
    <property type="entry name" value="Kinase-like_dom_sf"/>
</dbReference>
<dbReference type="EMBL" id="CAJGYO010000004">
    <property type="protein sequence ID" value="CAD6222577.1"/>
    <property type="molecule type" value="Genomic_DNA"/>
</dbReference>
<organism evidence="3 4">
    <name type="scientific">Miscanthus lutarioriparius</name>
    <dbReference type="NCBI Taxonomy" id="422564"/>
    <lineage>
        <taxon>Eukaryota</taxon>
        <taxon>Viridiplantae</taxon>
        <taxon>Streptophyta</taxon>
        <taxon>Embryophyta</taxon>
        <taxon>Tracheophyta</taxon>
        <taxon>Spermatophyta</taxon>
        <taxon>Magnoliopsida</taxon>
        <taxon>Liliopsida</taxon>
        <taxon>Poales</taxon>
        <taxon>Poaceae</taxon>
        <taxon>PACMAD clade</taxon>
        <taxon>Panicoideae</taxon>
        <taxon>Andropogonodae</taxon>
        <taxon>Andropogoneae</taxon>
        <taxon>Saccharinae</taxon>
        <taxon>Miscanthus</taxon>
    </lineage>
</organism>
<dbReference type="Pfam" id="PF01636">
    <property type="entry name" value="APH"/>
    <property type="match status" value="1"/>
</dbReference>
<keyword evidence="1" id="KW-0812">Transmembrane</keyword>
<keyword evidence="1" id="KW-0472">Membrane</keyword>
<dbReference type="GO" id="GO:0016627">
    <property type="term" value="F:oxidoreductase activity, acting on the CH-CH group of donors"/>
    <property type="evidence" value="ECO:0007669"/>
    <property type="project" value="InterPro"/>
</dbReference>
<feature type="domain" description="Aminoglycoside phosphotransferase" evidence="2">
    <location>
        <begin position="43"/>
        <end position="332"/>
    </location>
</feature>
<evidence type="ECO:0000313" key="3">
    <source>
        <dbReference type="EMBL" id="CAD6222577.1"/>
    </source>
</evidence>
<dbReference type="InterPro" id="IPR052898">
    <property type="entry name" value="ACAD10-like"/>
</dbReference>
<dbReference type="PANTHER" id="PTHR47829:SF1">
    <property type="entry name" value="HAD FAMILY PHOSPHATASE"/>
    <property type="match status" value="1"/>
</dbReference>
<keyword evidence="1" id="KW-1133">Transmembrane helix</keyword>
<proteinExistence type="predicted"/>
<dbReference type="PANTHER" id="PTHR47829">
    <property type="entry name" value="HYDROLASE, PUTATIVE (AFU_ORTHOLOGUE AFUA_1G12880)-RELATED"/>
    <property type="match status" value="1"/>
</dbReference>
<comment type="caution">
    <text evidence="3">The sequence shown here is derived from an EMBL/GenBank/DDBJ whole genome shotgun (WGS) entry which is preliminary data.</text>
</comment>
<keyword evidence="4" id="KW-1185">Reference proteome</keyword>
<dbReference type="InterPro" id="IPR002575">
    <property type="entry name" value="Aminoglycoside_PTrfase"/>
</dbReference>
<evidence type="ECO:0000259" key="2">
    <source>
        <dbReference type="Pfam" id="PF01636"/>
    </source>
</evidence>
<name>A0A811NJU6_9POAL</name>